<name>V4L561_EUTSA</name>
<accession>V4L561</accession>
<protein>
    <submittedName>
        <fullName evidence="2">Uncharacterized protein</fullName>
    </submittedName>
</protein>
<organism evidence="2 3">
    <name type="scientific">Eutrema salsugineum</name>
    <name type="common">Saltwater cress</name>
    <name type="synonym">Sisymbrium salsugineum</name>
    <dbReference type="NCBI Taxonomy" id="72664"/>
    <lineage>
        <taxon>Eukaryota</taxon>
        <taxon>Viridiplantae</taxon>
        <taxon>Streptophyta</taxon>
        <taxon>Embryophyta</taxon>
        <taxon>Tracheophyta</taxon>
        <taxon>Spermatophyta</taxon>
        <taxon>Magnoliopsida</taxon>
        <taxon>eudicotyledons</taxon>
        <taxon>Gunneridae</taxon>
        <taxon>Pentapetalae</taxon>
        <taxon>rosids</taxon>
        <taxon>malvids</taxon>
        <taxon>Brassicales</taxon>
        <taxon>Brassicaceae</taxon>
        <taxon>Eutremeae</taxon>
        <taxon>Eutrema</taxon>
    </lineage>
</organism>
<dbReference type="EMBL" id="KI517609">
    <property type="protein sequence ID" value="ESQ37432.1"/>
    <property type="molecule type" value="Genomic_DNA"/>
</dbReference>
<feature type="compositionally biased region" description="Basic and acidic residues" evidence="1">
    <location>
        <begin position="1"/>
        <end position="11"/>
    </location>
</feature>
<reference evidence="2 3" key="1">
    <citation type="journal article" date="2013" name="Front. Plant Sci.">
        <title>The Reference Genome of the Halophytic Plant Eutrema salsugineum.</title>
        <authorList>
            <person name="Yang R."/>
            <person name="Jarvis D.E."/>
            <person name="Chen H."/>
            <person name="Beilstein M.A."/>
            <person name="Grimwood J."/>
            <person name="Jenkins J."/>
            <person name="Shu S."/>
            <person name="Prochnik S."/>
            <person name="Xin M."/>
            <person name="Ma C."/>
            <person name="Schmutz J."/>
            <person name="Wing R.A."/>
            <person name="Mitchell-Olds T."/>
            <person name="Schumaker K.S."/>
            <person name="Wang X."/>
        </authorList>
    </citation>
    <scope>NUCLEOTIDE SEQUENCE [LARGE SCALE GENOMIC DNA]</scope>
</reference>
<proteinExistence type="predicted"/>
<evidence type="ECO:0000313" key="2">
    <source>
        <dbReference type="EMBL" id="ESQ37432.1"/>
    </source>
</evidence>
<keyword evidence="3" id="KW-1185">Reference proteome</keyword>
<dbReference type="Gramene" id="ESQ37432">
    <property type="protein sequence ID" value="ESQ37432"/>
    <property type="gene ID" value="EUTSA_v10002737mg"/>
</dbReference>
<sequence>MIKLHDLRENGVSHLPNNFDQSFDETDANTSTHSYTKESPKTRHQHSPNTPRESLQHLGILVTRVYSLTIVTSRVRFRQISTVKAFETMLTSIELYGMRL</sequence>
<dbReference type="AlphaFoldDB" id="V4L561"/>
<dbReference type="Proteomes" id="UP000030689">
    <property type="component" value="Unassembled WGS sequence"/>
</dbReference>
<evidence type="ECO:0000313" key="3">
    <source>
        <dbReference type="Proteomes" id="UP000030689"/>
    </source>
</evidence>
<feature type="region of interest" description="Disordered" evidence="1">
    <location>
        <begin position="1"/>
        <end position="54"/>
    </location>
</feature>
<dbReference type="KEGG" id="eus:EUTSA_v10002737mg"/>
<gene>
    <name evidence="2" type="ORF">EUTSA_v10002737mg</name>
</gene>
<evidence type="ECO:0000256" key="1">
    <source>
        <dbReference type="SAM" id="MobiDB-lite"/>
    </source>
</evidence>